<dbReference type="RefSeq" id="WP_111337214.1">
    <property type="nucleotide sequence ID" value="NZ_CP030032.1"/>
</dbReference>
<reference evidence="1 2" key="1">
    <citation type="submission" date="2018-06" db="EMBL/GenBank/DDBJ databases">
        <title>Lujinxingia sediminis gen. nov. sp. nov., a new facultative anaerobic member of the class Deltaproteobacteria, and proposal of Lujinxingaceae fam. nov.</title>
        <authorList>
            <person name="Guo L.-Y."/>
            <person name="Li C.-M."/>
            <person name="Wang S."/>
            <person name="Du Z.-J."/>
        </authorList>
    </citation>
    <scope>NUCLEOTIDE SEQUENCE [LARGE SCALE GENOMIC DNA]</scope>
    <source>
        <strain evidence="1 2">FA350</strain>
    </source>
</reference>
<dbReference type="InterPro" id="IPR039315">
    <property type="entry name" value="CheW"/>
</dbReference>
<dbReference type="KEGG" id="bsed:DN745_18350"/>
<evidence type="ECO:0000313" key="2">
    <source>
        <dbReference type="Proteomes" id="UP000249799"/>
    </source>
</evidence>
<dbReference type="PANTHER" id="PTHR22617:SF23">
    <property type="entry name" value="CHEMOTAXIS PROTEIN CHEW"/>
    <property type="match status" value="1"/>
</dbReference>
<gene>
    <name evidence="1" type="ORF">DN745_18350</name>
</gene>
<dbReference type="Pfam" id="PF01584">
    <property type="entry name" value="CheW"/>
    <property type="match status" value="1"/>
</dbReference>
<dbReference type="OrthoDB" id="9790406at2"/>
<protein>
    <submittedName>
        <fullName evidence="1">Uncharacterized protein</fullName>
    </submittedName>
</protein>
<dbReference type="Gene3D" id="2.40.50.180">
    <property type="entry name" value="CheA-289, Domain 4"/>
    <property type="match status" value="1"/>
</dbReference>
<dbReference type="GO" id="GO:0007165">
    <property type="term" value="P:signal transduction"/>
    <property type="evidence" value="ECO:0007669"/>
    <property type="project" value="InterPro"/>
</dbReference>
<dbReference type="SMART" id="SM00260">
    <property type="entry name" value="CheW"/>
    <property type="match status" value="1"/>
</dbReference>
<dbReference type="GO" id="GO:0005829">
    <property type="term" value="C:cytosol"/>
    <property type="evidence" value="ECO:0007669"/>
    <property type="project" value="TreeGrafter"/>
</dbReference>
<organism evidence="1 2">
    <name type="scientific">Bradymonas sediminis</name>
    <dbReference type="NCBI Taxonomy" id="1548548"/>
    <lineage>
        <taxon>Bacteria</taxon>
        <taxon>Deltaproteobacteria</taxon>
        <taxon>Bradymonadales</taxon>
        <taxon>Bradymonadaceae</taxon>
        <taxon>Bradymonas</taxon>
    </lineage>
</organism>
<dbReference type="PANTHER" id="PTHR22617">
    <property type="entry name" value="CHEMOTAXIS SENSOR HISTIDINE KINASE-RELATED"/>
    <property type="match status" value="1"/>
</dbReference>
<dbReference type="GO" id="GO:0006935">
    <property type="term" value="P:chemotaxis"/>
    <property type="evidence" value="ECO:0007669"/>
    <property type="project" value="InterPro"/>
</dbReference>
<keyword evidence="2" id="KW-1185">Reference proteome</keyword>
<accession>A0A2Z4FQI0</accession>
<dbReference type="InterPro" id="IPR002545">
    <property type="entry name" value="CheW-lke_dom"/>
</dbReference>
<sequence length="189" mass="20947">MSYSDEKNLGLGGLDEFDALIEEAHRPDRFDWDDADSEDVAAVQLVSVLRFQVGDFLYAVPSEYVREIVSDLRVTPVPGAPSHVRGVTVYRRQVLGILNLGKWLDPAQRRGEQHQGRIVIVEADSYTVGIEADVVSGMDEWPLEDVDRGAIPDSINARTRRYAAGIQINRDKATVLLDVSKLLSDAAVQ</sequence>
<name>A0A2Z4FQI0_9DELT</name>
<dbReference type="InterPro" id="IPR036061">
    <property type="entry name" value="CheW-like_dom_sf"/>
</dbReference>
<evidence type="ECO:0000313" key="1">
    <source>
        <dbReference type="EMBL" id="AWV91180.1"/>
    </source>
</evidence>
<dbReference type="PROSITE" id="PS50851">
    <property type="entry name" value="CHEW"/>
    <property type="match status" value="1"/>
</dbReference>
<dbReference type="Proteomes" id="UP000249799">
    <property type="component" value="Chromosome"/>
</dbReference>
<dbReference type="SUPFAM" id="SSF50341">
    <property type="entry name" value="CheW-like"/>
    <property type="match status" value="1"/>
</dbReference>
<dbReference type="EMBL" id="CP030032">
    <property type="protein sequence ID" value="AWV91180.1"/>
    <property type="molecule type" value="Genomic_DNA"/>
</dbReference>
<dbReference type="Gene3D" id="2.30.30.40">
    <property type="entry name" value="SH3 Domains"/>
    <property type="match status" value="1"/>
</dbReference>
<proteinExistence type="predicted"/>
<dbReference type="AlphaFoldDB" id="A0A2Z4FQI0"/>